<name>A0AAI8Z0J3_9PEZI</name>
<organism evidence="2 3">
    <name type="scientific">Lecanosticta acicola</name>
    <dbReference type="NCBI Taxonomy" id="111012"/>
    <lineage>
        <taxon>Eukaryota</taxon>
        <taxon>Fungi</taxon>
        <taxon>Dikarya</taxon>
        <taxon>Ascomycota</taxon>
        <taxon>Pezizomycotina</taxon>
        <taxon>Dothideomycetes</taxon>
        <taxon>Dothideomycetidae</taxon>
        <taxon>Mycosphaerellales</taxon>
        <taxon>Mycosphaerellaceae</taxon>
        <taxon>Lecanosticta</taxon>
    </lineage>
</organism>
<feature type="region of interest" description="Disordered" evidence="1">
    <location>
        <begin position="625"/>
        <end position="652"/>
    </location>
</feature>
<keyword evidence="3" id="KW-1185">Reference proteome</keyword>
<feature type="region of interest" description="Disordered" evidence="1">
    <location>
        <begin position="1"/>
        <end position="207"/>
    </location>
</feature>
<feature type="compositionally biased region" description="Polar residues" evidence="1">
    <location>
        <begin position="31"/>
        <end position="45"/>
    </location>
</feature>
<comment type="caution">
    <text evidence="2">The sequence shown here is derived from an EMBL/GenBank/DDBJ whole genome shotgun (WGS) entry which is preliminary data.</text>
</comment>
<evidence type="ECO:0000313" key="3">
    <source>
        <dbReference type="Proteomes" id="UP001296104"/>
    </source>
</evidence>
<feature type="compositionally biased region" description="Polar residues" evidence="1">
    <location>
        <begin position="103"/>
        <end position="132"/>
    </location>
</feature>
<dbReference type="PANTHER" id="PTHR31758">
    <property type="entry name" value="BTB/POZ DOMAIN-CONTAINING PROTEIN YLR108C"/>
    <property type="match status" value="1"/>
</dbReference>
<reference evidence="2" key="1">
    <citation type="submission" date="2023-11" db="EMBL/GenBank/DDBJ databases">
        <authorList>
            <person name="Alioto T."/>
            <person name="Alioto T."/>
            <person name="Gomez Garrido J."/>
        </authorList>
    </citation>
    <scope>NUCLEOTIDE SEQUENCE</scope>
</reference>
<dbReference type="InterPro" id="IPR011333">
    <property type="entry name" value="SKP1/BTB/POZ_sf"/>
</dbReference>
<dbReference type="SUPFAM" id="SSF54695">
    <property type="entry name" value="POZ domain"/>
    <property type="match status" value="1"/>
</dbReference>
<gene>
    <name evidence="2" type="ORF">LECACI_7A005396</name>
</gene>
<dbReference type="PANTHER" id="PTHR31758:SF2">
    <property type="entry name" value="BTB_POZ DOMAIN-CONTAINING PROTEIN YLR108C"/>
    <property type="match status" value="1"/>
</dbReference>
<sequence length="707" mass="77523">MASLSKTSHAVQNENNGDGDRVEPPDRSARDTSPPSTSRPIQGQATAGHGDSGARRPMETFIGDLHTHRKNPQKSYHEPQGELLQGQRIQKPAKEEFHYPNTIGGSNNPGWSFSDNNRGNSSDGFVVSQQPTGAVPPTAAELESPEAARQAEEREARAMTATQEGLSPGENRPPAPATRSQSGPEIRDRDETATSHSAEATGFQAVRPALGVLDGPAAAPRRAATDPGQPMLLPARKVFPIQIGDKLFGLSGASISSDAPSYFSQFFEDQLRQAEGADSVRTLYIDRDPATFEDIALHLQGYHIEPRDGSHFTKLFADAQFYTLPRLTAQLFSSTIYIRIGDGEFRIPRGLFNNPGDSPNYFTLGFSFIFTTPEEVFPGLSERTLLRPPSILPPSLPNKSAKTFADLLHILKGYPVEIRNDEHRQELLRDARYYHLKGLEQRLIPHEISYNLPRKRSEILIRLEDVRQSGISFVADTGNAGQYPAAPSPASSTSSIASAAGWIYYQRPYVDSEAYGLILEVGGEENMYLSIKHGSTARMGRATFHRQTLQRIASLFSVVASQTNLPLAQPLDLIMLERGAGVASLPASPHDHGVSEERVKVRIGPDADVMLNGKSWILGDVVDDDESVMESEPSRAGGKRRRQDEGEDEGEEWVVRKSQWRLRVQRISSSGAPFHGAMNGMEVVLDAVKIAAFSNERARNASRGFLS</sequence>
<evidence type="ECO:0008006" key="4">
    <source>
        <dbReference type="Google" id="ProtNLM"/>
    </source>
</evidence>
<proteinExistence type="predicted"/>
<accession>A0AAI8Z0J3</accession>
<evidence type="ECO:0000256" key="1">
    <source>
        <dbReference type="SAM" id="MobiDB-lite"/>
    </source>
</evidence>
<dbReference type="Proteomes" id="UP001296104">
    <property type="component" value="Unassembled WGS sequence"/>
</dbReference>
<dbReference type="AlphaFoldDB" id="A0AAI8Z0J3"/>
<dbReference type="EMBL" id="CAVMBE010000034">
    <property type="protein sequence ID" value="CAK4030094.1"/>
    <property type="molecule type" value="Genomic_DNA"/>
</dbReference>
<evidence type="ECO:0000313" key="2">
    <source>
        <dbReference type="EMBL" id="CAK4030094.1"/>
    </source>
</evidence>
<dbReference type="Gene3D" id="3.30.710.10">
    <property type="entry name" value="Potassium Channel Kv1.1, Chain A"/>
    <property type="match status" value="1"/>
</dbReference>
<protein>
    <recommendedName>
        <fullName evidence="4">Potassium channel tetramerisation-type BTB domain-containing protein</fullName>
    </recommendedName>
</protein>
<feature type="compositionally biased region" description="Basic and acidic residues" evidence="1">
    <location>
        <begin position="18"/>
        <end position="30"/>
    </location>
</feature>
<feature type="compositionally biased region" description="Polar residues" evidence="1">
    <location>
        <begin position="1"/>
        <end position="16"/>
    </location>
</feature>